<comment type="caution">
    <text evidence="3">The sequence shown here is derived from an EMBL/GenBank/DDBJ whole genome shotgun (WGS) entry which is preliminary data.</text>
</comment>
<dbReference type="GO" id="GO:0008713">
    <property type="term" value="F:ADP-heptose-lipopolysaccharide heptosyltransferase activity"/>
    <property type="evidence" value="ECO:0007669"/>
    <property type="project" value="TreeGrafter"/>
</dbReference>
<keyword evidence="1" id="KW-0328">Glycosyltransferase</keyword>
<dbReference type="PANTHER" id="PTHR30160">
    <property type="entry name" value="TETRAACYLDISACCHARIDE 4'-KINASE-RELATED"/>
    <property type="match status" value="1"/>
</dbReference>
<dbReference type="InterPro" id="IPR051199">
    <property type="entry name" value="LPS_LOS_Heptosyltrfase"/>
</dbReference>
<keyword evidence="4" id="KW-1185">Reference proteome</keyword>
<dbReference type="SUPFAM" id="SSF53756">
    <property type="entry name" value="UDP-Glycosyltransferase/glycogen phosphorylase"/>
    <property type="match status" value="1"/>
</dbReference>
<dbReference type="Gene3D" id="3.40.50.2000">
    <property type="entry name" value="Glycogen Phosphorylase B"/>
    <property type="match status" value="2"/>
</dbReference>
<dbReference type="EMBL" id="JAJNNZ010000010">
    <property type="protein sequence ID" value="MCJ2377706.1"/>
    <property type="molecule type" value="Genomic_DNA"/>
</dbReference>
<dbReference type="Pfam" id="PF01075">
    <property type="entry name" value="Glyco_transf_9"/>
    <property type="match status" value="1"/>
</dbReference>
<dbReference type="GO" id="GO:0009244">
    <property type="term" value="P:lipopolysaccharide core region biosynthetic process"/>
    <property type="evidence" value="ECO:0007669"/>
    <property type="project" value="TreeGrafter"/>
</dbReference>
<dbReference type="GO" id="GO:0005829">
    <property type="term" value="C:cytosol"/>
    <property type="evidence" value="ECO:0007669"/>
    <property type="project" value="TreeGrafter"/>
</dbReference>
<keyword evidence="2" id="KW-0808">Transferase</keyword>
<sequence length="354" mass="40132">MKAIKSHLRQFDKWRRSKMQSLEPLLYKIPNNTTHRQEHLLHKKDVQSILIIRNNKRIGNMYFLLPFVRQVRESYPDANITLMLSQPWQGEVFANLGIDNIVYSQFSFKKALSCWQTIRTLKKTVFDLIITPYSSAEDTLIVANLSAGNKVGPDNSRRDIAYTHTFQKNDDYQHAALNCLYLLPYLGNTLSQPISHHIELSDEELSAGKAAMEKTYEGQNRVVAYFRGARGSKQLSDSTWQSILDRFERSSDKPVTWIEILSPDITAPLNAGTLTYSNRNMRILASYLKNTDGFVCCDTGPLHLADAAGVKCYGLYNKTDPKTFGVLGERSVNITDFEQPDKGAAPLELILSTS</sequence>
<protein>
    <submittedName>
        <fullName evidence="3">Glycosyltransferase family 9 protein</fullName>
    </submittedName>
</protein>
<dbReference type="Proteomes" id="UP001139488">
    <property type="component" value="Unassembled WGS sequence"/>
</dbReference>
<evidence type="ECO:0000313" key="3">
    <source>
        <dbReference type="EMBL" id="MCJ2377706.1"/>
    </source>
</evidence>
<proteinExistence type="predicted"/>
<evidence type="ECO:0000256" key="1">
    <source>
        <dbReference type="ARBA" id="ARBA00022676"/>
    </source>
</evidence>
<evidence type="ECO:0000313" key="4">
    <source>
        <dbReference type="Proteomes" id="UP001139488"/>
    </source>
</evidence>
<accession>A0A9X1WCW1</accession>
<gene>
    <name evidence="3" type="ORF">LNL84_12795</name>
</gene>
<reference evidence="3" key="1">
    <citation type="submission" date="2021-11" db="EMBL/GenBank/DDBJ databases">
        <title>Vibrio ZSDE26 sp. nov. and Vibrio ZSDZ34 sp. nov., isolated from coastal seawater in Qingdao.</title>
        <authorList>
            <person name="Zhang P."/>
        </authorList>
    </citation>
    <scope>NUCLEOTIDE SEQUENCE</scope>
    <source>
        <strain evidence="3">ZSDZ34</strain>
    </source>
</reference>
<name>A0A9X1WCW1_9VIBR</name>
<dbReference type="AlphaFoldDB" id="A0A9X1WCW1"/>
<organism evidence="3 4">
    <name type="scientific">Vibrio gelatinilyticus</name>
    <dbReference type="NCBI Taxonomy" id="2893468"/>
    <lineage>
        <taxon>Bacteria</taxon>
        <taxon>Pseudomonadati</taxon>
        <taxon>Pseudomonadota</taxon>
        <taxon>Gammaproteobacteria</taxon>
        <taxon>Vibrionales</taxon>
        <taxon>Vibrionaceae</taxon>
        <taxon>Vibrio</taxon>
    </lineage>
</organism>
<dbReference type="RefSeq" id="WP_244357954.1">
    <property type="nucleotide sequence ID" value="NZ_JAJNNZ010000010.1"/>
</dbReference>
<dbReference type="CDD" id="cd03789">
    <property type="entry name" value="GT9_LPS_heptosyltransferase"/>
    <property type="match status" value="1"/>
</dbReference>
<dbReference type="InterPro" id="IPR002201">
    <property type="entry name" value="Glyco_trans_9"/>
</dbReference>
<evidence type="ECO:0000256" key="2">
    <source>
        <dbReference type="ARBA" id="ARBA00022679"/>
    </source>
</evidence>